<keyword evidence="1" id="KW-1133">Transmembrane helix</keyword>
<evidence type="ECO:0000313" key="3">
    <source>
        <dbReference type="Proteomes" id="UP000266172"/>
    </source>
</evidence>
<sequence length="127" mass="13688">MDIVKIAVLGIAGVFLAIPLKREKGEYSTFVAMVVGICIFIYLLTKVETVLLFVDSIKSQLPVDSRYIGLVVKMVGITYVAEFAANLCRDSGYSAIAGQIEMFAKLSILVVSVPVFGAFLDAVGSFL</sequence>
<dbReference type="Pfam" id="PF06686">
    <property type="entry name" value="SpoIIIAC"/>
    <property type="match status" value="2"/>
</dbReference>
<organism evidence="2 3">
    <name type="scientific">Roseburia hominis</name>
    <dbReference type="NCBI Taxonomy" id="301301"/>
    <lineage>
        <taxon>Bacteria</taxon>
        <taxon>Bacillati</taxon>
        <taxon>Bacillota</taxon>
        <taxon>Clostridia</taxon>
        <taxon>Lachnospirales</taxon>
        <taxon>Lachnospiraceae</taxon>
        <taxon>Roseburia</taxon>
    </lineage>
</organism>
<gene>
    <name evidence="2" type="ORF">DWX93_00030</name>
</gene>
<feature type="transmembrane region" description="Helical" evidence="1">
    <location>
        <begin position="65"/>
        <end position="85"/>
    </location>
</feature>
<dbReference type="EMBL" id="QRVL01000001">
    <property type="protein sequence ID" value="RGS41774.1"/>
    <property type="molecule type" value="Genomic_DNA"/>
</dbReference>
<reference evidence="2 3" key="1">
    <citation type="submission" date="2018-08" db="EMBL/GenBank/DDBJ databases">
        <title>A genome reference for cultivated species of the human gut microbiota.</title>
        <authorList>
            <person name="Zou Y."/>
            <person name="Xue W."/>
            <person name="Luo G."/>
        </authorList>
    </citation>
    <scope>NUCLEOTIDE SEQUENCE [LARGE SCALE GENOMIC DNA]</scope>
    <source>
        <strain evidence="2 3">AF22-12AC</strain>
    </source>
</reference>
<dbReference type="Proteomes" id="UP000266172">
    <property type="component" value="Unassembled WGS sequence"/>
</dbReference>
<dbReference type="AlphaFoldDB" id="A0A395VBL5"/>
<comment type="caution">
    <text evidence="2">The sequence shown here is derived from an EMBL/GenBank/DDBJ whole genome shotgun (WGS) entry which is preliminary data.</text>
</comment>
<dbReference type="InterPro" id="IPR025664">
    <property type="entry name" value="Spore_III_AC/AD"/>
</dbReference>
<proteinExistence type="predicted"/>
<feature type="transmembrane region" description="Helical" evidence="1">
    <location>
        <begin position="106"/>
        <end position="126"/>
    </location>
</feature>
<protein>
    <submittedName>
        <fullName evidence="2">Stage III sporulation protein AD</fullName>
    </submittedName>
</protein>
<feature type="transmembrane region" description="Helical" evidence="1">
    <location>
        <begin position="27"/>
        <end position="45"/>
    </location>
</feature>
<keyword evidence="1" id="KW-0812">Transmembrane</keyword>
<name>A0A395VBL5_9FIRM</name>
<accession>A0A395VBL5</accession>
<keyword evidence="1" id="KW-0472">Membrane</keyword>
<evidence type="ECO:0000256" key="1">
    <source>
        <dbReference type="SAM" id="Phobius"/>
    </source>
</evidence>
<dbReference type="RefSeq" id="WP_118095994.1">
    <property type="nucleotide sequence ID" value="NZ_QRVL01000001.1"/>
</dbReference>
<evidence type="ECO:0000313" key="2">
    <source>
        <dbReference type="EMBL" id="RGS41774.1"/>
    </source>
</evidence>